<comment type="catalytic activity">
    <reaction evidence="1">
        <text>Hydrolysis of terminal non-reducing N-acetyl-D-hexosamine residues in N-acetyl-beta-D-hexosaminides.</text>
        <dbReference type="EC" id="3.2.1.52"/>
    </reaction>
</comment>
<accession>A0A2T3HJ18</accession>
<feature type="signal peptide" evidence="6">
    <location>
        <begin position="1"/>
        <end position="19"/>
    </location>
</feature>
<dbReference type="InterPro" id="IPR025705">
    <property type="entry name" value="Beta_hexosaminidase_sua/sub"/>
</dbReference>
<comment type="caution">
    <text evidence="9">The sequence shown here is derived from an EMBL/GenBank/DDBJ whole genome shotgun (WGS) entry which is preliminary data.</text>
</comment>
<dbReference type="OrthoDB" id="1006965at2"/>
<feature type="domain" description="Beta-hexosaminidase bacterial type N-terminal" evidence="8">
    <location>
        <begin position="28"/>
        <end position="148"/>
    </location>
</feature>
<dbReference type="Pfam" id="PF00728">
    <property type="entry name" value="Glyco_hydro_20"/>
    <property type="match status" value="1"/>
</dbReference>
<evidence type="ECO:0000256" key="5">
    <source>
        <dbReference type="ARBA" id="ARBA00023295"/>
    </source>
</evidence>
<evidence type="ECO:0000313" key="9">
    <source>
        <dbReference type="EMBL" id="PST82427.1"/>
    </source>
</evidence>
<gene>
    <name evidence="9" type="ORF">C7T94_14665</name>
</gene>
<dbReference type="GO" id="GO:0030203">
    <property type="term" value="P:glycosaminoglycan metabolic process"/>
    <property type="evidence" value="ECO:0007669"/>
    <property type="project" value="TreeGrafter"/>
</dbReference>
<dbReference type="SUPFAM" id="SSF55545">
    <property type="entry name" value="beta-N-acetylhexosaminidase-like domain"/>
    <property type="match status" value="1"/>
</dbReference>
<dbReference type="PANTHER" id="PTHR22600">
    <property type="entry name" value="BETA-HEXOSAMINIDASE"/>
    <property type="match status" value="1"/>
</dbReference>
<dbReference type="Pfam" id="PF02838">
    <property type="entry name" value="Glyco_hydro_20b"/>
    <property type="match status" value="1"/>
</dbReference>
<dbReference type="InterPro" id="IPR015883">
    <property type="entry name" value="Glyco_hydro_20_cat"/>
</dbReference>
<dbReference type="EMBL" id="PYLS01000006">
    <property type="protein sequence ID" value="PST82427.1"/>
    <property type="molecule type" value="Genomic_DNA"/>
</dbReference>
<evidence type="ECO:0000256" key="4">
    <source>
        <dbReference type="ARBA" id="ARBA00022801"/>
    </source>
</evidence>
<reference evidence="9 10" key="1">
    <citation type="submission" date="2018-03" db="EMBL/GenBank/DDBJ databases">
        <authorList>
            <person name="Keele B.F."/>
        </authorList>
    </citation>
    <scope>NUCLEOTIDE SEQUENCE [LARGE SCALE GENOMIC DNA]</scope>
    <source>
        <strain evidence="9 10">YL28-9</strain>
    </source>
</reference>
<keyword evidence="4" id="KW-0378">Hydrolase</keyword>
<keyword evidence="10" id="KW-1185">Reference proteome</keyword>
<dbReference type="InterPro" id="IPR029018">
    <property type="entry name" value="Hex-like_dom2"/>
</dbReference>
<evidence type="ECO:0000313" key="10">
    <source>
        <dbReference type="Proteomes" id="UP000240912"/>
    </source>
</evidence>
<dbReference type="PRINTS" id="PR00738">
    <property type="entry name" value="GLHYDRLASE20"/>
</dbReference>
<evidence type="ECO:0000259" key="8">
    <source>
        <dbReference type="Pfam" id="PF02838"/>
    </source>
</evidence>
<feature type="domain" description="Glycoside hydrolase family 20 catalytic" evidence="7">
    <location>
        <begin position="151"/>
        <end position="256"/>
    </location>
</feature>
<dbReference type="Gene3D" id="3.20.20.80">
    <property type="entry name" value="Glycosidases"/>
    <property type="match status" value="1"/>
</dbReference>
<sequence>MKYAFLVATLTLSALFTWARQAPDPYAQLLPMPRSVVRAPGVFDLQSCQAVVVTDRLFGKEALVLQGYLKTAGLTVPVKYGRAGAANVIELATAQASGTKAEAYRMSVSKNSIVLRAGDRAGMFYALATLRQLISDQKKVPAAELTDWPAFSWRGYMIDAGRNFMPMHLLKQQIDVMSRYKYNIFHFHFTEDLAWRLQSKRYPQLTDPETMLRDKGKYYTEQDLKELIAYCRERHITLVPEIDMPGHSAAFKRAMKVDMQSDSGLAIVKNIIREFCSTYDVPYLHIGADEVKITNKNFLPEVTQLIESLGKKVIGWEPGGNFSETTIRQLWMEGATKVSANKNIRYVDSRHLYLNHMDPLESVVTIFNRQICNLNEGSPTALGGIICAWPDRRVHRPEDIFIQNPIYPAMLAFAERSWRGGGTPGWTAAIGAPGSDGAKTFAAFENRLLLHKKRHFAGLPFPYARQSDQVWKFFGPYPNAGDLSLAFAPEKPGFDPAHEKHVLERVGGTLVLRHWWAPQVKGVLPDPREQTTWYATTRIWSDEARTARFWIGFNNISRSYESDSPAAGMWDNRGSQVFVNGQIVQPPAWSQAGMKGQLERPLVDEGYEYREPALIRLKKGWNDVCIKLPIASFRGADWKNPQKWMFTFVEAGQ</sequence>
<organism evidence="9 10">
    <name type="scientific">Pedobacter yulinensis</name>
    <dbReference type="NCBI Taxonomy" id="2126353"/>
    <lineage>
        <taxon>Bacteria</taxon>
        <taxon>Pseudomonadati</taxon>
        <taxon>Bacteroidota</taxon>
        <taxon>Sphingobacteriia</taxon>
        <taxon>Sphingobacteriales</taxon>
        <taxon>Sphingobacteriaceae</taxon>
        <taxon>Pedobacter</taxon>
    </lineage>
</organism>
<dbReference type="GO" id="GO:0016020">
    <property type="term" value="C:membrane"/>
    <property type="evidence" value="ECO:0007669"/>
    <property type="project" value="TreeGrafter"/>
</dbReference>
<dbReference type="PANTHER" id="PTHR22600:SF57">
    <property type="entry name" value="BETA-N-ACETYLHEXOSAMINIDASE"/>
    <property type="match status" value="1"/>
</dbReference>
<evidence type="ECO:0000256" key="6">
    <source>
        <dbReference type="SAM" id="SignalP"/>
    </source>
</evidence>
<dbReference type="Gene3D" id="3.30.379.10">
    <property type="entry name" value="Chitobiase/beta-hexosaminidase domain 2-like"/>
    <property type="match status" value="1"/>
</dbReference>
<protein>
    <recommendedName>
        <fullName evidence="3">beta-N-acetylhexosaminidase</fullName>
        <ecNumber evidence="3">3.2.1.52</ecNumber>
    </recommendedName>
</protein>
<dbReference type="InterPro" id="IPR017853">
    <property type="entry name" value="GH"/>
</dbReference>
<dbReference type="SUPFAM" id="SSF51445">
    <property type="entry name" value="(Trans)glycosidases"/>
    <property type="match status" value="1"/>
</dbReference>
<evidence type="ECO:0000259" key="7">
    <source>
        <dbReference type="Pfam" id="PF00728"/>
    </source>
</evidence>
<proteinExistence type="inferred from homology"/>
<comment type="similarity">
    <text evidence="2">Belongs to the glycosyl hydrolase 20 family.</text>
</comment>
<feature type="chain" id="PRO_5015755327" description="beta-N-acetylhexosaminidase" evidence="6">
    <location>
        <begin position="20"/>
        <end position="653"/>
    </location>
</feature>
<dbReference type="AlphaFoldDB" id="A0A2T3HJ18"/>
<dbReference type="Proteomes" id="UP000240912">
    <property type="component" value="Unassembled WGS sequence"/>
</dbReference>
<name>A0A2T3HJ18_9SPHI</name>
<dbReference type="GO" id="GO:0005975">
    <property type="term" value="P:carbohydrate metabolic process"/>
    <property type="evidence" value="ECO:0007669"/>
    <property type="project" value="InterPro"/>
</dbReference>
<dbReference type="EC" id="3.2.1.52" evidence="3"/>
<keyword evidence="5" id="KW-0326">Glycosidase</keyword>
<evidence type="ECO:0000256" key="3">
    <source>
        <dbReference type="ARBA" id="ARBA00012663"/>
    </source>
</evidence>
<dbReference type="GO" id="GO:0004563">
    <property type="term" value="F:beta-N-acetylhexosaminidase activity"/>
    <property type="evidence" value="ECO:0007669"/>
    <property type="project" value="UniProtKB-EC"/>
</dbReference>
<keyword evidence="6" id="KW-0732">Signal</keyword>
<dbReference type="InterPro" id="IPR015882">
    <property type="entry name" value="HEX_bac_N"/>
</dbReference>
<evidence type="ECO:0000256" key="1">
    <source>
        <dbReference type="ARBA" id="ARBA00001231"/>
    </source>
</evidence>
<evidence type="ECO:0000256" key="2">
    <source>
        <dbReference type="ARBA" id="ARBA00006285"/>
    </source>
</evidence>